<protein>
    <recommendedName>
        <fullName evidence="4">DUF997 family protein</fullName>
    </recommendedName>
</protein>
<dbReference type="Pfam" id="PF06196">
    <property type="entry name" value="DUF997"/>
    <property type="match status" value="1"/>
</dbReference>
<dbReference type="PROSITE" id="PS51257">
    <property type="entry name" value="PROKAR_LIPOPROTEIN"/>
    <property type="match status" value="1"/>
</dbReference>
<dbReference type="AlphaFoldDB" id="A0AA34WDV7"/>
<keyword evidence="1" id="KW-0812">Transmembrane</keyword>
<feature type="transmembrane region" description="Helical" evidence="1">
    <location>
        <begin position="37"/>
        <end position="61"/>
    </location>
</feature>
<gene>
    <name evidence="2" type="ordered locus">BH0813</name>
</gene>
<keyword evidence="1" id="KW-1133">Transmembrane helix</keyword>
<feature type="transmembrane region" description="Helical" evidence="1">
    <location>
        <begin position="6"/>
        <end position="30"/>
    </location>
</feature>
<evidence type="ECO:0000256" key="1">
    <source>
        <dbReference type="SAM" id="Phobius"/>
    </source>
</evidence>
<sequence>MINKVFFASIIYLFLFIWWLLSACLSYFSITIFNIPLWFFLSCIFFSIFSLLLVCIFVIFFKND</sequence>
<evidence type="ECO:0000313" key="3">
    <source>
        <dbReference type="Proteomes" id="UP000008834"/>
    </source>
</evidence>
<organism evidence="2 3">
    <name type="scientific">Borrelia hermsii (strain HS1 / DAH)</name>
    <dbReference type="NCBI Taxonomy" id="314723"/>
    <lineage>
        <taxon>Bacteria</taxon>
        <taxon>Pseudomonadati</taxon>
        <taxon>Spirochaetota</taxon>
        <taxon>Spirochaetia</taxon>
        <taxon>Spirochaetales</taxon>
        <taxon>Borreliaceae</taxon>
        <taxon>Borrelia</taxon>
    </lineage>
</organism>
<proteinExistence type="predicted"/>
<name>A0AA34WDV7_BORHD</name>
<dbReference type="KEGG" id="bhr:BH0813"/>
<evidence type="ECO:0000313" key="2">
    <source>
        <dbReference type="EMBL" id="AAX17345.1"/>
    </source>
</evidence>
<evidence type="ECO:0008006" key="4">
    <source>
        <dbReference type="Google" id="ProtNLM"/>
    </source>
</evidence>
<keyword evidence="1" id="KW-0472">Membrane</keyword>
<dbReference type="EMBL" id="CP000048">
    <property type="protein sequence ID" value="AAX17345.1"/>
    <property type="molecule type" value="Genomic_DNA"/>
</dbReference>
<reference evidence="3" key="1">
    <citation type="submission" date="2004-12" db="EMBL/GenBank/DDBJ databases">
        <title>The genome sequence of Borrelia hermsii and Borrelia turicatae: comparative analysis of two agents of endemic N. America relapsing fever.</title>
        <authorList>
            <person name="Porcella S.F."/>
            <person name="Raffel S.J."/>
            <person name="Schrumpf M.E."/>
            <person name="Montgomery B."/>
            <person name="Smith T."/>
            <person name="Schwan T.G."/>
        </authorList>
    </citation>
    <scope>NUCLEOTIDE SEQUENCE [LARGE SCALE GENOMIC DNA]</scope>
    <source>
        <strain evidence="3">HS1 / DAH</strain>
    </source>
</reference>
<accession>A0AA34WDV7</accession>
<dbReference type="InterPro" id="IPR010398">
    <property type="entry name" value="DUF997"/>
</dbReference>
<dbReference type="Proteomes" id="UP000008834">
    <property type="component" value="Chromosome"/>
</dbReference>